<dbReference type="EMBL" id="BARU01006127">
    <property type="protein sequence ID" value="GAH45336.1"/>
    <property type="molecule type" value="Genomic_DNA"/>
</dbReference>
<evidence type="ECO:0000313" key="1">
    <source>
        <dbReference type="EMBL" id="GAH45336.1"/>
    </source>
</evidence>
<dbReference type="AlphaFoldDB" id="X1FI45"/>
<gene>
    <name evidence="1" type="ORF">S03H2_12030</name>
</gene>
<feature type="non-terminal residue" evidence="1">
    <location>
        <position position="72"/>
    </location>
</feature>
<name>X1FI45_9ZZZZ</name>
<dbReference type="SUPFAM" id="SSF47413">
    <property type="entry name" value="lambda repressor-like DNA-binding domains"/>
    <property type="match status" value="1"/>
</dbReference>
<reference evidence="1" key="1">
    <citation type="journal article" date="2014" name="Front. Microbiol.">
        <title>High frequency of phylogenetically diverse reductive dehalogenase-homologous genes in deep subseafloor sedimentary metagenomes.</title>
        <authorList>
            <person name="Kawai M."/>
            <person name="Futagami T."/>
            <person name="Toyoda A."/>
            <person name="Takaki Y."/>
            <person name="Nishi S."/>
            <person name="Hori S."/>
            <person name="Arai W."/>
            <person name="Tsubouchi T."/>
            <person name="Morono Y."/>
            <person name="Uchiyama I."/>
            <person name="Ito T."/>
            <person name="Fujiyama A."/>
            <person name="Inagaki F."/>
            <person name="Takami H."/>
        </authorList>
    </citation>
    <scope>NUCLEOTIDE SEQUENCE</scope>
    <source>
        <strain evidence="1">Expedition CK06-06</strain>
    </source>
</reference>
<proteinExistence type="predicted"/>
<protein>
    <submittedName>
        <fullName evidence="1">Uncharacterized protein</fullName>
    </submittedName>
</protein>
<accession>X1FI45</accession>
<organism evidence="1">
    <name type="scientific">marine sediment metagenome</name>
    <dbReference type="NCBI Taxonomy" id="412755"/>
    <lineage>
        <taxon>unclassified sequences</taxon>
        <taxon>metagenomes</taxon>
        <taxon>ecological metagenomes</taxon>
    </lineage>
</organism>
<comment type="caution">
    <text evidence="1">The sequence shown here is derived from an EMBL/GenBank/DDBJ whole genome shotgun (WGS) entry which is preliminary data.</text>
</comment>
<dbReference type="InterPro" id="IPR010982">
    <property type="entry name" value="Lambda_DNA-bd_dom_sf"/>
</dbReference>
<sequence length="72" mass="8184">MIVKTRIFELGNGNCKNLSELAQVMGISVSQIYRVREGKRSINQKFIVGAIRAFPQYKLDELFYLAPEFGAD</sequence>
<dbReference type="GO" id="GO:0003677">
    <property type="term" value="F:DNA binding"/>
    <property type="evidence" value="ECO:0007669"/>
    <property type="project" value="InterPro"/>
</dbReference>